<dbReference type="InterPro" id="IPR036597">
    <property type="entry name" value="Fido-like_dom_sf"/>
</dbReference>
<feature type="domain" description="Fido" evidence="1">
    <location>
        <begin position="12"/>
        <end position="141"/>
    </location>
</feature>
<dbReference type="Pfam" id="PF02661">
    <property type="entry name" value="Fic"/>
    <property type="match status" value="1"/>
</dbReference>
<dbReference type="PANTHER" id="PTHR39426:SF1">
    <property type="entry name" value="HOMOLOGY TO DEATH-ON-CURING PROTEIN OF PHAGE P1"/>
    <property type="match status" value="1"/>
</dbReference>
<sequence length="145" mass="16021">MSTLTSRLVRIFTPEYARRINAHLVYPVASEVVVKPNELESALMRPLQVSIYEPHQLTSYLAATLCYGIIKGHPFMDGNKRTAFFLAHEYIRMTQTFCSVPEGKTRDEGATSDSEVVIATLAQPYIAVAAGKMDVAGLAAELRLT</sequence>
<evidence type="ECO:0000313" key="2">
    <source>
        <dbReference type="EMBL" id="KAJ3833659.1"/>
    </source>
</evidence>
<organism evidence="2 3">
    <name type="scientific">Lentinula raphanica</name>
    <dbReference type="NCBI Taxonomy" id="153919"/>
    <lineage>
        <taxon>Eukaryota</taxon>
        <taxon>Fungi</taxon>
        <taxon>Dikarya</taxon>
        <taxon>Basidiomycota</taxon>
        <taxon>Agaricomycotina</taxon>
        <taxon>Agaricomycetes</taxon>
        <taxon>Agaricomycetidae</taxon>
        <taxon>Agaricales</taxon>
        <taxon>Marasmiineae</taxon>
        <taxon>Omphalotaceae</taxon>
        <taxon>Lentinula</taxon>
    </lineage>
</organism>
<dbReference type="InterPro" id="IPR006440">
    <property type="entry name" value="Doc"/>
</dbReference>
<dbReference type="InterPro" id="IPR053737">
    <property type="entry name" value="Type_II_TA_Toxin"/>
</dbReference>
<evidence type="ECO:0000259" key="1">
    <source>
        <dbReference type="PROSITE" id="PS51459"/>
    </source>
</evidence>
<evidence type="ECO:0000313" key="3">
    <source>
        <dbReference type="Proteomes" id="UP001163846"/>
    </source>
</evidence>
<dbReference type="NCBIfam" id="TIGR01550">
    <property type="entry name" value="DOC_P1"/>
    <property type="match status" value="1"/>
</dbReference>
<dbReference type="SUPFAM" id="SSF140931">
    <property type="entry name" value="Fic-like"/>
    <property type="match status" value="1"/>
</dbReference>
<dbReference type="PROSITE" id="PS51459">
    <property type="entry name" value="FIDO"/>
    <property type="match status" value="1"/>
</dbReference>
<protein>
    <recommendedName>
        <fullName evidence="1">Fido domain-containing protein</fullName>
    </recommendedName>
</protein>
<name>A0AA38NZS4_9AGAR</name>
<reference evidence="2" key="1">
    <citation type="submission" date="2022-08" db="EMBL/GenBank/DDBJ databases">
        <authorList>
            <consortium name="DOE Joint Genome Institute"/>
            <person name="Min B."/>
            <person name="Riley R."/>
            <person name="Sierra-Patev S."/>
            <person name="Naranjo-Ortiz M."/>
            <person name="Looney B."/>
            <person name="Konkel Z."/>
            <person name="Slot J.C."/>
            <person name="Sakamoto Y."/>
            <person name="Steenwyk J.L."/>
            <person name="Rokas A."/>
            <person name="Carro J."/>
            <person name="Camarero S."/>
            <person name="Ferreira P."/>
            <person name="Molpeceres G."/>
            <person name="Ruiz-Duenas F.J."/>
            <person name="Serrano A."/>
            <person name="Henrissat B."/>
            <person name="Drula E."/>
            <person name="Hughes K.W."/>
            <person name="Mata J.L."/>
            <person name="Ishikawa N.K."/>
            <person name="Vargas-Isla R."/>
            <person name="Ushijima S."/>
            <person name="Smith C.A."/>
            <person name="Ahrendt S."/>
            <person name="Andreopoulos W."/>
            <person name="He G."/>
            <person name="Labutti K."/>
            <person name="Lipzen A."/>
            <person name="Ng V."/>
            <person name="Sandor L."/>
            <person name="Barry K."/>
            <person name="Martinez A.T."/>
            <person name="Xiao Y."/>
            <person name="Gibbons J.G."/>
            <person name="Terashima K."/>
            <person name="Hibbett D.S."/>
            <person name="Grigoriev I.V."/>
        </authorList>
    </citation>
    <scope>NUCLEOTIDE SEQUENCE</scope>
    <source>
        <strain evidence="2">TFB9207</strain>
    </source>
</reference>
<dbReference type="AlphaFoldDB" id="A0AA38NZS4"/>
<dbReference type="GO" id="GO:0016301">
    <property type="term" value="F:kinase activity"/>
    <property type="evidence" value="ECO:0007669"/>
    <property type="project" value="InterPro"/>
</dbReference>
<proteinExistence type="predicted"/>
<dbReference type="InterPro" id="IPR003812">
    <property type="entry name" value="Fido"/>
</dbReference>
<comment type="caution">
    <text evidence="2">The sequence shown here is derived from an EMBL/GenBank/DDBJ whole genome shotgun (WGS) entry which is preliminary data.</text>
</comment>
<dbReference type="EMBL" id="MU806657">
    <property type="protein sequence ID" value="KAJ3833659.1"/>
    <property type="molecule type" value="Genomic_DNA"/>
</dbReference>
<dbReference type="Proteomes" id="UP001163846">
    <property type="component" value="Unassembled WGS sequence"/>
</dbReference>
<keyword evidence="3" id="KW-1185">Reference proteome</keyword>
<dbReference type="Gene3D" id="1.20.120.1870">
    <property type="entry name" value="Fic/DOC protein, Fido domain"/>
    <property type="match status" value="1"/>
</dbReference>
<gene>
    <name evidence="2" type="ORF">F5878DRAFT_546184</name>
</gene>
<dbReference type="PANTHER" id="PTHR39426">
    <property type="entry name" value="HOMOLOGY TO DEATH-ON-CURING PROTEIN OF PHAGE P1"/>
    <property type="match status" value="1"/>
</dbReference>
<accession>A0AA38NZS4</accession>